<evidence type="ECO:0000313" key="1">
    <source>
        <dbReference type="EMBL" id="XDS46731.1"/>
    </source>
</evidence>
<reference evidence="1" key="1">
    <citation type="submission" date="2023-07" db="EMBL/GenBank/DDBJ databases">
        <title>Bifidobacterium aquikefiriaerophilum sp. nov. and Bifidobacterium eccum sp. nov., isolated from water kefir.</title>
        <authorList>
            <person name="Breselge S."/>
            <person name="Bellassi P."/>
            <person name="Barcenilla C."/>
            <person name="Alvarez-Ordonez A."/>
            <person name="Morelli L."/>
            <person name="Cotter P.D."/>
        </authorList>
    </citation>
    <scope>NUCLEOTIDE SEQUENCE</scope>
    <source>
        <strain evidence="1">WK048_4_13</strain>
    </source>
</reference>
<dbReference type="EMBL" id="CP129675">
    <property type="protein sequence ID" value="XDS46731.1"/>
    <property type="molecule type" value="Genomic_DNA"/>
</dbReference>
<gene>
    <name evidence="1" type="ORF">QN217_00865</name>
</gene>
<sequence>MLWIVAVLAVSFGLLMVLSLCRAAAIGDRQLEHLDAVNHRTDPHTGH</sequence>
<dbReference type="RefSeq" id="WP_369343148.1">
    <property type="nucleotide sequence ID" value="NZ_CP129675.1"/>
</dbReference>
<accession>A0AB39UCE2</accession>
<organism evidence="1">
    <name type="scientific">Bifidobacterium fermentum</name>
    <dbReference type="NCBI Taxonomy" id="3059035"/>
    <lineage>
        <taxon>Bacteria</taxon>
        <taxon>Bacillati</taxon>
        <taxon>Actinomycetota</taxon>
        <taxon>Actinomycetes</taxon>
        <taxon>Bifidobacteriales</taxon>
        <taxon>Bifidobacteriaceae</taxon>
        <taxon>Bifidobacterium</taxon>
    </lineage>
</organism>
<name>A0AB39UCE2_9BIFI</name>
<protein>
    <submittedName>
        <fullName evidence="1">Uncharacterized protein</fullName>
    </submittedName>
</protein>
<proteinExistence type="predicted"/>
<dbReference type="AlphaFoldDB" id="A0AB39UCE2"/>